<evidence type="ECO:0000313" key="1">
    <source>
        <dbReference type="EMBL" id="ABS45664.1"/>
    </source>
</evidence>
<name>A0A0U1QTF5_YERP3</name>
<dbReference type="Proteomes" id="UP000002412">
    <property type="component" value="Plasmid p_153kb"/>
</dbReference>
<accession>A0A0U1QTF5</accession>
<geneLocation type="plasmid" evidence="2">
    <name>plasmid_153kb</name>
</geneLocation>
<reference evidence="1 2" key="1">
    <citation type="journal article" date="2007" name="PLoS Genet.">
        <title>The complete genome sequence of Yersinia pseudotuberculosis IP31758, the causative agent of Far East scarlet-like fever.</title>
        <authorList>
            <person name="Eppinger M."/>
            <person name="Rosovitz M.J."/>
            <person name="Fricke W.F."/>
            <person name="Rasko D.A."/>
            <person name="Kokorina G."/>
            <person name="Fayolle C."/>
            <person name="Lindler L.E."/>
            <person name="Carniel E."/>
            <person name="Ravel J."/>
        </authorList>
    </citation>
    <scope>NUCLEOTIDE SEQUENCE [LARGE SCALE GENOMIC DNA]</scope>
    <source>
        <strain evidence="1 2">IP 31758</strain>
        <plasmid evidence="2">Plasmid plasmid_153kb</plasmid>
    </source>
</reference>
<dbReference type="AlphaFoldDB" id="A0A0U1QTF5"/>
<gene>
    <name evidence="1" type="ordered locus">YpsIP31758_B0132</name>
</gene>
<dbReference type="KEGG" id="ypi:YpsIP31758_B0132"/>
<protein>
    <submittedName>
        <fullName evidence="1">Uncharacterized protein</fullName>
    </submittedName>
</protein>
<dbReference type="HOGENOM" id="CLU_1948035_0_0_6"/>
<evidence type="ECO:0000313" key="2">
    <source>
        <dbReference type="Proteomes" id="UP000002412"/>
    </source>
</evidence>
<organism evidence="1 2">
    <name type="scientific">Yersinia pseudotuberculosis serotype O:1b (strain IP 31758)</name>
    <dbReference type="NCBI Taxonomy" id="349747"/>
    <lineage>
        <taxon>Bacteria</taxon>
        <taxon>Pseudomonadati</taxon>
        <taxon>Pseudomonadota</taxon>
        <taxon>Gammaproteobacteria</taxon>
        <taxon>Enterobacterales</taxon>
        <taxon>Yersiniaceae</taxon>
        <taxon>Yersinia</taxon>
    </lineage>
</organism>
<proteinExistence type="predicted"/>
<sequence>MRPRKSQRPFQFMSFNNEGILLLINHNAVLEVAPCPEAPTEDDWKPIGITYSVVQDRNTGIICGEGEVSKKWADNFYRYYAQQLSENGRTWLRVNDDLFRVNLYINIISTHNNLTVFTFKLIGIPHPSL</sequence>
<dbReference type="EMBL" id="CP000719">
    <property type="protein sequence ID" value="ABS45664.1"/>
    <property type="molecule type" value="Genomic_DNA"/>
</dbReference>
<keyword evidence="1" id="KW-0614">Plasmid</keyword>